<evidence type="ECO:0000313" key="2">
    <source>
        <dbReference type="EMBL" id="KAK4792937.1"/>
    </source>
</evidence>
<comment type="caution">
    <text evidence="2">The sequence shown here is derived from an EMBL/GenBank/DDBJ whole genome shotgun (WGS) entry which is preliminary data.</text>
</comment>
<protein>
    <submittedName>
        <fullName evidence="2">Uncharacterized protein</fullName>
    </submittedName>
</protein>
<keyword evidence="3" id="KW-1185">Reference proteome</keyword>
<sequence>MVKDEEENAGNEAAEVGGGAERLLKTAHKEGASGINDSRSSCPCEDLLELEGSGASCIDRRGLQSSLG</sequence>
<dbReference type="EMBL" id="JAXQNO010000008">
    <property type="protein sequence ID" value="KAK4792937.1"/>
    <property type="molecule type" value="Genomic_DNA"/>
</dbReference>
<dbReference type="AlphaFoldDB" id="A0AAN7M6Y7"/>
<dbReference type="Proteomes" id="UP001346149">
    <property type="component" value="Unassembled WGS sequence"/>
</dbReference>
<proteinExistence type="predicted"/>
<organism evidence="2 3">
    <name type="scientific">Trapa natans</name>
    <name type="common">Water chestnut</name>
    <dbReference type="NCBI Taxonomy" id="22666"/>
    <lineage>
        <taxon>Eukaryota</taxon>
        <taxon>Viridiplantae</taxon>
        <taxon>Streptophyta</taxon>
        <taxon>Embryophyta</taxon>
        <taxon>Tracheophyta</taxon>
        <taxon>Spermatophyta</taxon>
        <taxon>Magnoliopsida</taxon>
        <taxon>eudicotyledons</taxon>
        <taxon>Gunneridae</taxon>
        <taxon>Pentapetalae</taxon>
        <taxon>rosids</taxon>
        <taxon>malvids</taxon>
        <taxon>Myrtales</taxon>
        <taxon>Lythraceae</taxon>
        <taxon>Trapa</taxon>
    </lineage>
</organism>
<evidence type="ECO:0000313" key="3">
    <source>
        <dbReference type="Proteomes" id="UP001346149"/>
    </source>
</evidence>
<evidence type="ECO:0000256" key="1">
    <source>
        <dbReference type="SAM" id="MobiDB-lite"/>
    </source>
</evidence>
<gene>
    <name evidence="2" type="ORF">SAY86_023372</name>
</gene>
<name>A0AAN7M6Y7_TRANT</name>
<reference evidence="2 3" key="1">
    <citation type="journal article" date="2023" name="Hortic Res">
        <title>Pangenome of water caltrop reveals structural variations and asymmetric subgenome divergence after allopolyploidization.</title>
        <authorList>
            <person name="Zhang X."/>
            <person name="Chen Y."/>
            <person name="Wang L."/>
            <person name="Yuan Y."/>
            <person name="Fang M."/>
            <person name="Shi L."/>
            <person name="Lu R."/>
            <person name="Comes H.P."/>
            <person name="Ma Y."/>
            <person name="Chen Y."/>
            <person name="Huang G."/>
            <person name="Zhou Y."/>
            <person name="Zheng Z."/>
            <person name="Qiu Y."/>
        </authorList>
    </citation>
    <scope>NUCLEOTIDE SEQUENCE [LARGE SCALE GENOMIC DNA]</scope>
    <source>
        <strain evidence="2">F231</strain>
    </source>
</reference>
<accession>A0AAN7M6Y7</accession>
<feature type="region of interest" description="Disordered" evidence="1">
    <location>
        <begin position="1"/>
        <end position="22"/>
    </location>
</feature>